<organism evidence="1 2">
    <name type="scientific">Paragonimus heterotremus</name>
    <dbReference type="NCBI Taxonomy" id="100268"/>
    <lineage>
        <taxon>Eukaryota</taxon>
        <taxon>Metazoa</taxon>
        <taxon>Spiralia</taxon>
        <taxon>Lophotrochozoa</taxon>
        <taxon>Platyhelminthes</taxon>
        <taxon>Trematoda</taxon>
        <taxon>Digenea</taxon>
        <taxon>Plagiorchiida</taxon>
        <taxon>Troglotremata</taxon>
        <taxon>Troglotrematidae</taxon>
        <taxon>Paragonimus</taxon>
    </lineage>
</organism>
<dbReference type="Proteomes" id="UP000748531">
    <property type="component" value="Unassembled WGS sequence"/>
</dbReference>
<gene>
    <name evidence="1" type="ORF">PHET_03748</name>
</gene>
<comment type="caution">
    <text evidence="1">The sequence shown here is derived from an EMBL/GenBank/DDBJ whole genome shotgun (WGS) entry which is preliminary data.</text>
</comment>
<evidence type="ECO:0000313" key="2">
    <source>
        <dbReference type="Proteomes" id="UP000748531"/>
    </source>
</evidence>
<sequence length="80" mass="9362">MLTISSTYLKVCMFLELNHVLVINSSQHVNIRGYFDMIINRRHVATEDIQAEISARNCYDHFRILTTSHYQIPEENTSFA</sequence>
<dbReference type="AlphaFoldDB" id="A0A8J4SNK9"/>
<name>A0A8J4SNK9_9TREM</name>
<proteinExistence type="predicted"/>
<evidence type="ECO:0000313" key="1">
    <source>
        <dbReference type="EMBL" id="KAF5402453.1"/>
    </source>
</evidence>
<dbReference type="EMBL" id="LUCH01001805">
    <property type="protein sequence ID" value="KAF5402453.1"/>
    <property type="molecule type" value="Genomic_DNA"/>
</dbReference>
<keyword evidence="2" id="KW-1185">Reference proteome</keyword>
<reference evidence="1" key="1">
    <citation type="submission" date="2019-05" db="EMBL/GenBank/DDBJ databases">
        <title>Annotation for the trematode Paragonimus heterotremus.</title>
        <authorList>
            <person name="Choi Y.-J."/>
        </authorList>
    </citation>
    <scope>NUCLEOTIDE SEQUENCE</scope>
    <source>
        <strain evidence="1">LC</strain>
    </source>
</reference>
<accession>A0A8J4SNK9</accession>
<protein>
    <submittedName>
        <fullName evidence="1">Uncharacterized protein</fullName>
    </submittedName>
</protein>